<dbReference type="EMBL" id="FNCZ01000001">
    <property type="protein sequence ID" value="SDG94469.1"/>
    <property type="molecule type" value="Genomic_DNA"/>
</dbReference>
<dbReference type="AlphaFoldDB" id="A0A1G7YDS0"/>
<evidence type="ECO:0000313" key="2">
    <source>
        <dbReference type="Proteomes" id="UP000199492"/>
    </source>
</evidence>
<dbReference type="STRING" id="262004.SAMN04489796_101999"/>
<gene>
    <name evidence="1" type="ORF">SAMN04489796_101999</name>
</gene>
<evidence type="ECO:0000313" key="1">
    <source>
        <dbReference type="EMBL" id="SDG94469.1"/>
    </source>
</evidence>
<evidence type="ECO:0008006" key="3">
    <source>
        <dbReference type="Google" id="ProtNLM"/>
    </source>
</evidence>
<dbReference type="SUPFAM" id="SSF101898">
    <property type="entry name" value="NHL repeat"/>
    <property type="match status" value="1"/>
</dbReference>
<organism evidence="1 2">
    <name type="scientific">Winogradskyella thalassocola</name>
    <dbReference type="NCBI Taxonomy" id="262004"/>
    <lineage>
        <taxon>Bacteria</taxon>
        <taxon>Pseudomonadati</taxon>
        <taxon>Bacteroidota</taxon>
        <taxon>Flavobacteriia</taxon>
        <taxon>Flavobacteriales</taxon>
        <taxon>Flavobacteriaceae</taxon>
        <taxon>Winogradskyella</taxon>
    </lineage>
</organism>
<dbReference type="PROSITE" id="PS51257">
    <property type="entry name" value="PROKAR_LIPOPROTEIN"/>
    <property type="match status" value="1"/>
</dbReference>
<dbReference type="OrthoDB" id="5599486at2"/>
<reference evidence="2" key="1">
    <citation type="submission" date="2016-10" db="EMBL/GenBank/DDBJ databases">
        <authorList>
            <person name="Varghese N."/>
            <person name="Submissions S."/>
        </authorList>
    </citation>
    <scope>NUCLEOTIDE SEQUENCE [LARGE SCALE GENOMIC DNA]</scope>
    <source>
        <strain evidence="2">DSM 15363</strain>
    </source>
</reference>
<proteinExistence type="predicted"/>
<sequence>MIYIKRLIFLIFIVSSCQSIGQLKIESRIINELKEVSAAEIGKDSDIVWVIQDAGNRNNLIGLDKKGHIARNILISNAKNKDWEDLTSDREGNIYIGDFGNNNKKQKTFKIYKVNHDDLNTDSAVAEIIEFTLPEDQKPEDFESFFIYNNSFYIFSKENKTFSVLKVKNSIGKQVAELHSEYKFNGKNNKITSADISDNGKTVILLNHDKLWEITNFERDDFFSGDVTEHKFDHNSQKEGICFKTDSTIIITDERKDFEGGYIYSFSLN</sequence>
<dbReference type="Proteomes" id="UP000199492">
    <property type="component" value="Unassembled WGS sequence"/>
</dbReference>
<dbReference type="RefSeq" id="WP_092466453.1">
    <property type="nucleotide sequence ID" value="NZ_FNCZ01000001.1"/>
</dbReference>
<protein>
    <recommendedName>
        <fullName evidence="3">SdiA-regulated</fullName>
    </recommendedName>
</protein>
<keyword evidence="2" id="KW-1185">Reference proteome</keyword>
<accession>A0A1G7YDS0</accession>
<name>A0A1G7YDS0_9FLAO</name>